<evidence type="ECO:0000256" key="1">
    <source>
        <dbReference type="SAM" id="MobiDB-lite"/>
    </source>
</evidence>
<feature type="compositionally biased region" description="Gly residues" evidence="1">
    <location>
        <begin position="90"/>
        <end position="117"/>
    </location>
</feature>
<evidence type="ECO:0000313" key="3">
    <source>
        <dbReference type="EMBL" id="GAA2492901.1"/>
    </source>
</evidence>
<reference evidence="4" key="1">
    <citation type="journal article" date="2019" name="Int. J. Syst. Evol. Microbiol.">
        <title>The Global Catalogue of Microorganisms (GCM) 10K type strain sequencing project: providing services to taxonomists for standard genome sequencing and annotation.</title>
        <authorList>
            <consortium name="The Broad Institute Genomics Platform"/>
            <consortium name="The Broad Institute Genome Sequencing Center for Infectious Disease"/>
            <person name="Wu L."/>
            <person name="Ma J."/>
        </authorList>
    </citation>
    <scope>NUCLEOTIDE SEQUENCE [LARGE SCALE GENOMIC DNA]</scope>
    <source>
        <strain evidence="4">JCM 6307</strain>
    </source>
</reference>
<gene>
    <name evidence="3" type="ORF">GCM10010406_31220</name>
</gene>
<keyword evidence="2" id="KW-0812">Transmembrane</keyword>
<keyword evidence="2" id="KW-1133">Transmembrane helix</keyword>
<sequence length="117" mass="11651">MAVCTQASSTEPLEFLNRAFRGAGGGYPPDKEGTGRPVPDSFGGKEYRMGTFILVLVIAVVVVAVGRSASGDRFGRPKRRRGRKGSWWTGSGGGGGCGGSGSSCGSSCGGGCGGGGD</sequence>
<evidence type="ECO:0000256" key="2">
    <source>
        <dbReference type="SAM" id="Phobius"/>
    </source>
</evidence>
<name>A0ABP5Z5V7_9ACTN</name>
<dbReference type="Proteomes" id="UP001501358">
    <property type="component" value="Unassembled WGS sequence"/>
</dbReference>
<organism evidence="3 4">
    <name type="scientific">Streptomyces thermolineatus</name>
    <dbReference type="NCBI Taxonomy" id="44033"/>
    <lineage>
        <taxon>Bacteria</taxon>
        <taxon>Bacillati</taxon>
        <taxon>Actinomycetota</taxon>
        <taxon>Actinomycetes</taxon>
        <taxon>Kitasatosporales</taxon>
        <taxon>Streptomycetaceae</taxon>
        <taxon>Streptomyces</taxon>
    </lineage>
</organism>
<proteinExistence type="predicted"/>
<keyword evidence="2" id="KW-0472">Membrane</keyword>
<keyword evidence="4" id="KW-1185">Reference proteome</keyword>
<comment type="caution">
    <text evidence="3">The sequence shown here is derived from an EMBL/GenBank/DDBJ whole genome shotgun (WGS) entry which is preliminary data.</text>
</comment>
<accession>A0ABP5Z5V7</accession>
<protein>
    <submittedName>
        <fullName evidence="3">Uncharacterized protein</fullName>
    </submittedName>
</protein>
<evidence type="ECO:0000313" key="4">
    <source>
        <dbReference type="Proteomes" id="UP001501358"/>
    </source>
</evidence>
<dbReference type="EMBL" id="BAAATA010000017">
    <property type="protein sequence ID" value="GAA2492901.1"/>
    <property type="molecule type" value="Genomic_DNA"/>
</dbReference>
<feature type="region of interest" description="Disordered" evidence="1">
    <location>
        <begin position="70"/>
        <end position="117"/>
    </location>
</feature>
<feature type="region of interest" description="Disordered" evidence="1">
    <location>
        <begin position="20"/>
        <end position="40"/>
    </location>
</feature>
<feature type="transmembrane region" description="Helical" evidence="2">
    <location>
        <begin position="49"/>
        <end position="70"/>
    </location>
</feature>